<dbReference type="PROSITE" id="PS51257">
    <property type="entry name" value="PROKAR_LIPOPROTEIN"/>
    <property type="match status" value="1"/>
</dbReference>
<evidence type="ECO:0000313" key="6">
    <source>
        <dbReference type="EMBL" id="UWP58833.1"/>
    </source>
</evidence>
<name>A0ABY5VH48_9FIRM</name>
<accession>A0ABY5VH48</accession>
<keyword evidence="3 5" id="KW-0732">Signal</keyword>
<feature type="region of interest" description="Disordered" evidence="4">
    <location>
        <begin position="28"/>
        <end position="52"/>
    </location>
</feature>
<dbReference type="Proteomes" id="UP001060164">
    <property type="component" value="Chromosome"/>
</dbReference>
<feature type="signal peptide" evidence="5">
    <location>
        <begin position="1"/>
        <end position="22"/>
    </location>
</feature>
<evidence type="ECO:0000256" key="5">
    <source>
        <dbReference type="SAM" id="SignalP"/>
    </source>
</evidence>
<evidence type="ECO:0000256" key="2">
    <source>
        <dbReference type="ARBA" id="ARBA00022448"/>
    </source>
</evidence>
<evidence type="ECO:0000313" key="7">
    <source>
        <dbReference type="Proteomes" id="UP001060164"/>
    </source>
</evidence>
<dbReference type="Gene3D" id="3.40.190.10">
    <property type="entry name" value="Periplasmic binding protein-like II"/>
    <property type="match status" value="1"/>
</dbReference>
<dbReference type="SUPFAM" id="SSF53850">
    <property type="entry name" value="Periplasmic binding protein-like II"/>
    <property type="match status" value="1"/>
</dbReference>
<sequence>MNLKKITSIVAASVLAATSVFGMTACGNSPEKTSESADANTEDSSSESADADTDLSGDLTLWYNTYQYADELDALIAKFNEQYPNVNITYEIKNDNDYTSVVKTAFQAGTGPDLLWTHGNKDTLMPDLAANDCLMDMTDAVDFSFCEGSAMDICTVDDGIYSIPWLTLDTRTCYYNIDLFEENGWEVPTTVSELEALCKEIKETTDIIPLSQALSAWYLEFIYEPMLAAYDPEYSAKLADYSVSVTDEPAKETLQMLVDWADAGYFGDDWTGVQTEDAMVLAFASGTCAMMITGSWDNSIIKDNNPDLNFGAVTIGNDESGPVGLVGTYSTGFSINKDTGNPDAAIAFANFCASKDAQEIWIQQSEAVSGSPDIDSTNEIAKEMVETSNGEVYEAWQSVLSAHSEDAIATTVFIDNLTKVFTHEITVDEYMDMIGAEMEAN</sequence>
<dbReference type="PANTHER" id="PTHR30061">
    <property type="entry name" value="MALTOSE-BINDING PERIPLASMIC PROTEIN"/>
    <property type="match status" value="1"/>
</dbReference>
<dbReference type="PANTHER" id="PTHR30061:SF50">
    <property type="entry name" value="MALTOSE_MALTODEXTRIN-BINDING PERIPLASMIC PROTEIN"/>
    <property type="match status" value="1"/>
</dbReference>
<dbReference type="InterPro" id="IPR006059">
    <property type="entry name" value="SBP"/>
</dbReference>
<protein>
    <submittedName>
        <fullName evidence="6">Extracellular solute-binding protein</fullName>
    </submittedName>
</protein>
<evidence type="ECO:0000256" key="1">
    <source>
        <dbReference type="ARBA" id="ARBA00008520"/>
    </source>
</evidence>
<dbReference type="Pfam" id="PF13416">
    <property type="entry name" value="SBP_bac_8"/>
    <property type="match status" value="1"/>
</dbReference>
<evidence type="ECO:0000256" key="3">
    <source>
        <dbReference type="ARBA" id="ARBA00022729"/>
    </source>
</evidence>
<keyword evidence="7" id="KW-1185">Reference proteome</keyword>
<feature type="compositionally biased region" description="Acidic residues" evidence="4">
    <location>
        <begin position="40"/>
        <end position="52"/>
    </location>
</feature>
<proteinExistence type="inferred from homology"/>
<organism evidence="6 7">
    <name type="scientific">Ruminococcus gauvreauii</name>
    <dbReference type="NCBI Taxonomy" id="438033"/>
    <lineage>
        <taxon>Bacteria</taxon>
        <taxon>Bacillati</taxon>
        <taxon>Bacillota</taxon>
        <taxon>Clostridia</taxon>
        <taxon>Eubacteriales</taxon>
        <taxon>Oscillospiraceae</taxon>
        <taxon>Ruminococcus</taxon>
    </lineage>
</organism>
<dbReference type="EMBL" id="CP102290">
    <property type="protein sequence ID" value="UWP58833.1"/>
    <property type="molecule type" value="Genomic_DNA"/>
</dbReference>
<feature type="chain" id="PRO_5045936385" evidence="5">
    <location>
        <begin position="23"/>
        <end position="441"/>
    </location>
</feature>
<gene>
    <name evidence="6" type="ORF">NQ502_15870</name>
</gene>
<dbReference type="RefSeq" id="WP_028527414.1">
    <property type="nucleotide sequence ID" value="NZ_CABLBR010000001.1"/>
</dbReference>
<evidence type="ECO:0000256" key="4">
    <source>
        <dbReference type="SAM" id="MobiDB-lite"/>
    </source>
</evidence>
<keyword evidence="2" id="KW-0813">Transport</keyword>
<reference evidence="6" key="1">
    <citation type="journal article" date="2022" name="Cell">
        <title>Design, construction, and in vivo augmentation of a complex gut microbiome.</title>
        <authorList>
            <person name="Cheng A.G."/>
            <person name="Ho P.Y."/>
            <person name="Aranda-Diaz A."/>
            <person name="Jain S."/>
            <person name="Yu F.B."/>
            <person name="Meng X."/>
            <person name="Wang M."/>
            <person name="Iakiviak M."/>
            <person name="Nagashima K."/>
            <person name="Zhao A."/>
            <person name="Murugkar P."/>
            <person name="Patil A."/>
            <person name="Atabakhsh K."/>
            <person name="Weakley A."/>
            <person name="Yan J."/>
            <person name="Brumbaugh A.R."/>
            <person name="Higginbottom S."/>
            <person name="Dimas A."/>
            <person name="Shiver A.L."/>
            <person name="Deutschbauer A."/>
            <person name="Neff N."/>
            <person name="Sonnenburg J.L."/>
            <person name="Huang K.C."/>
            <person name="Fischbach M.A."/>
        </authorList>
    </citation>
    <scope>NUCLEOTIDE SEQUENCE</scope>
    <source>
        <strain evidence="6">DSM 19829</strain>
    </source>
</reference>
<comment type="similarity">
    <text evidence="1">Belongs to the bacterial solute-binding protein 1 family.</text>
</comment>